<gene>
    <name evidence="10" type="primary">ANGPT2</name>
    <name evidence="10" type="ORF">BLAG_LOCUS305</name>
</gene>
<evidence type="ECO:0000313" key="11">
    <source>
        <dbReference type="Proteomes" id="UP000838412"/>
    </source>
</evidence>
<protein>
    <submittedName>
        <fullName evidence="10">ANGPT2 protein</fullName>
    </submittedName>
</protein>
<reference evidence="10" key="1">
    <citation type="submission" date="2022-01" db="EMBL/GenBank/DDBJ databases">
        <authorList>
            <person name="Braso-Vives M."/>
        </authorList>
    </citation>
    <scope>NUCLEOTIDE SEQUENCE</scope>
</reference>
<evidence type="ECO:0000256" key="3">
    <source>
        <dbReference type="ARBA" id="ARBA00022729"/>
    </source>
</evidence>
<dbReference type="PROSITE" id="PS51406">
    <property type="entry name" value="FIBRINOGEN_C_2"/>
    <property type="match status" value="1"/>
</dbReference>
<sequence length="304" mass="33978">MSSQKLFPNGEAPEGSIGRHGNQWTNGIFMALSGMAAMVGFVAMMFMMREIALIRGQQMAFMKQQEACMRKQGRDHDQMVLLRSQLQGLKQELEAKVKFRVFISGTFWKSSEVHHRTKRESMANTVLVHSKLGGLGCLSGRDGRDGPQRPPGPPGEPGQCSSPESSVPASFKADCAAYHDSGQTTSGVYTLSSPSYAKAYCDMDTTGGGWTVIQRRQDGSVPFNRTWEEYKQGFGDKNGEYWLGNENIHLLTQQKNYKLRIDMSDWQGHSRYAEYSTFRLVLLFIVAILDTLTTPMATDTLQFT</sequence>
<organism evidence="10 11">
    <name type="scientific">Branchiostoma lanceolatum</name>
    <name type="common">Common lancelet</name>
    <name type="synonym">Amphioxus lanceolatum</name>
    <dbReference type="NCBI Taxonomy" id="7740"/>
    <lineage>
        <taxon>Eukaryota</taxon>
        <taxon>Metazoa</taxon>
        <taxon>Chordata</taxon>
        <taxon>Cephalochordata</taxon>
        <taxon>Leptocardii</taxon>
        <taxon>Amphioxiformes</taxon>
        <taxon>Branchiostomatidae</taxon>
        <taxon>Branchiostoma</taxon>
    </lineage>
</organism>
<dbReference type="Pfam" id="PF00147">
    <property type="entry name" value="Fibrinogen_C"/>
    <property type="match status" value="1"/>
</dbReference>
<dbReference type="NCBIfam" id="NF040941">
    <property type="entry name" value="GGGWT_bact"/>
    <property type="match status" value="1"/>
</dbReference>
<keyword evidence="4" id="KW-0175">Coiled coil</keyword>
<dbReference type="Proteomes" id="UP000838412">
    <property type="component" value="Chromosome 1"/>
</dbReference>
<dbReference type="InterPro" id="IPR014716">
    <property type="entry name" value="Fibrinogen_a/b/g_C_1"/>
</dbReference>
<comment type="subcellular location">
    <subcellularLocation>
        <location evidence="1">Secreted</location>
    </subcellularLocation>
</comment>
<evidence type="ECO:0000256" key="8">
    <source>
        <dbReference type="SAM" id="Phobius"/>
    </source>
</evidence>
<dbReference type="AlphaFoldDB" id="A0A8J9WBK5"/>
<feature type="transmembrane region" description="Helical" evidence="8">
    <location>
        <begin position="280"/>
        <end position="298"/>
    </location>
</feature>
<proteinExistence type="predicted"/>
<name>A0A8J9WBK5_BRALA</name>
<evidence type="ECO:0000256" key="1">
    <source>
        <dbReference type="ARBA" id="ARBA00004613"/>
    </source>
</evidence>
<keyword evidence="8" id="KW-0472">Membrane</keyword>
<dbReference type="PANTHER" id="PTHR47221">
    <property type="entry name" value="FIBRINOGEN ALPHA CHAIN"/>
    <property type="match status" value="1"/>
</dbReference>
<evidence type="ECO:0000256" key="7">
    <source>
        <dbReference type="SAM" id="MobiDB-lite"/>
    </source>
</evidence>
<feature type="domain" description="Fibrinogen C-terminal" evidence="9">
    <location>
        <begin position="166"/>
        <end position="280"/>
    </location>
</feature>
<evidence type="ECO:0000256" key="6">
    <source>
        <dbReference type="ARBA" id="ARBA00023180"/>
    </source>
</evidence>
<keyword evidence="8" id="KW-0812">Transmembrane</keyword>
<feature type="transmembrane region" description="Helical" evidence="8">
    <location>
        <begin position="28"/>
        <end position="48"/>
    </location>
</feature>
<feature type="region of interest" description="Disordered" evidence="7">
    <location>
        <begin position="138"/>
        <end position="167"/>
    </location>
</feature>
<keyword evidence="2" id="KW-0964">Secreted</keyword>
<evidence type="ECO:0000256" key="2">
    <source>
        <dbReference type="ARBA" id="ARBA00022525"/>
    </source>
</evidence>
<evidence type="ECO:0000256" key="5">
    <source>
        <dbReference type="ARBA" id="ARBA00023157"/>
    </source>
</evidence>
<dbReference type="SMART" id="SM00186">
    <property type="entry name" value="FBG"/>
    <property type="match status" value="1"/>
</dbReference>
<keyword evidence="8" id="KW-1133">Transmembrane helix</keyword>
<dbReference type="Gene3D" id="3.90.215.10">
    <property type="entry name" value="Gamma Fibrinogen, chain A, domain 1"/>
    <property type="match status" value="1"/>
</dbReference>
<feature type="compositionally biased region" description="Low complexity" evidence="7">
    <location>
        <begin position="157"/>
        <end position="166"/>
    </location>
</feature>
<dbReference type="OrthoDB" id="7735550at2759"/>
<evidence type="ECO:0000259" key="9">
    <source>
        <dbReference type="PROSITE" id="PS51406"/>
    </source>
</evidence>
<dbReference type="GO" id="GO:0005576">
    <property type="term" value="C:extracellular region"/>
    <property type="evidence" value="ECO:0007669"/>
    <property type="project" value="UniProtKB-SubCell"/>
</dbReference>
<keyword evidence="6" id="KW-0325">Glycoprotein</keyword>
<keyword evidence="3" id="KW-0732">Signal</keyword>
<evidence type="ECO:0000313" key="10">
    <source>
        <dbReference type="EMBL" id="CAH1226529.1"/>
    </source>
</evidence>
<evidence type="ECO:0000256" key="4">
    <source>
        <dbReference type="ARBA" id="ARBA00023054"/>
    </source>
</evidence>
<dbReference type="InterPro" id="IPR037579">
    <property type="entry name" value="FIB_ANG-like"/>
</dbReference>
<dbReference type="InterPro" id="IPR002181">
    <property type="entry name" value="Fibrinogen_a/b/g_C_dom"/>
</dbReference>
<dbReference type="SUPFAM" id="SSF56496">
    <property type="entry name" value="Fibrinogen C-terminal domain-like"/>
    <property type="match status" value="1"/>
</dbReference>
<accession>A0A8J9WBK5</accession>
<keyword evidence="5" id="KW-1015">Disulfide bond</keyword>
<dbReference type="EMBL" id="OV696686">
    <property type="protein sequence ID" value="CAH1226529.1"/>
    <property type="molecule type" value="Genomic_DNA"/>
</dbReference>
<keyword evidence="11" id="KW-1185">Reference proteome</keyword>
<dbReference type="PANTHER" id="PTHR47221:SF6">
    <property type="entry name" value="FIBRINOGEN ALPHA CHAIN"/>
    <property type="match status" value="1"/>
</dbReference>
<dbReference type="InterPro" id="IPR036056">
    <property type="entry name" value="Fibrinogen-like_C"/>
</dbReference>